<feature type="transmembrane region" description="Helical" evidence="1">
    <location>
        <begin position="6"/>
        <end position="26"/>
    </location>
</feature>
<sequence>MNQKTLFYILIAFIVFFIVTQLVTTLTRKPPYEIAYYRSKMEYDYTGEATFTATAGLFFKDKNKQQQYIDQYQQASLSTFKSYFDDVSEKVGRNIEVISMNSTMTERSGILEVVETARLLNAASVTNGIVDTSLKDISIYSVNDSQIVVVVPEGADILTIEPTPTKIVENAIYWQPSESSMSFPRVIFKEGEEGK</sequence>
<keyword evidence="1" id="KW-1133">Transmembrane helix</keyword>
<keyword evidence="1" id="KW-0812">Transmembrane</keyword>
<keyword evidence="3" id="KW-1185">Reference proteome</keyword>
<dbReference type="InterPro" id="IPR032604">
    <property type="entry name" value="DUF4897"/>
</dbReference>
<reference evidence="2 3" key="1">
    <citation type="submission" date="2007-08" db="EMBL/GenBank/DDBJ databases">
        <title>Complete sequence of Thermotoga lettingae TMO.</title>
        <authorList>
            <consortium name="US DOE Joint Genome Institute"/>
            <person name="Copeland A."/>
            <person name="Lucas S."/>
            <person name="Lapidus A."/>
            <person name="Barry K."/>
            <person name="Glavina del Rio T."/>
            <person name="Dalin E."/>
            <person name="Tice H."/>
            <person name="Pitluck S."/>
            <person name="Foster B."/>
            <person name="Bruce D."/>
            <person name="Schmutz J."/>
            <person name="Larimer F."/>
            <person name="Land M."/>
            <person name="Hauser L."/>
            <person name="Kyrpides N."/>
            <person name="Mikhailova N."/>
            <person name="Nelson K."/>
            <person name="Gogarten J.P."/>
            <person name="Noll K."/>
            <person name="Richardson P."/>
        </authorList>
    </citation>
    <scope>NUCLEOTIDE SEQUENCE [LARGE SCALE GENOMIC DNA]</scope>
    <source>
        <strain evidence="3">ATCC BAA-301 / DSM 14385 / NBRC 107922 / TMO</strain>
    </source>
</reference>
<protein>
    <recommendedName>
        <fullName evidence="4">DUF4897 domain-containing protein</fullName>
    </recommendedName>
</protein>
<accession>A8F8U8</accession>
<dbReference type="AlphaFoldDB" id="A8F8U8"/>
<gene>
    <name evidence="2" type="ordered locus">Tlet_2028</name>
</gene>
<evidence type="ECO:0008006" key="4">
    <source>
        <dbReference type="Google" id="ProtNLM"/>
    </source>
</evidence>
<dbReference type="KEGG" id="tle:Tlet_2028"/>
<evidence type="ECO:0000313" key="2">
    <source>
        <dbReference type="EMBL" id="ABV34582.1"/>
    </source>
</evidence>
<dbReference type="STRING" id="416591.Tlet_2028"/>
<dbReference type="Proteomes" id="UP000002016">
    <property type="component" value="Chromosome"/>
</dbReference>
<dbReference type="Pfam" id="PF16238">
    <property type="entry name" value="DUF4897"/>
    <property type="match status" value="1"/>
</dbReference>
<dbReference type="RefSeq" id="WP_012004058.1">
    <property type="nucleotide sequence ID" value="NC_009828.1"/>
</dbReference>
<evidence type="ECO:0000313" key="3">
    <source>
        <dbReference type="Proteomes" id="UP000002016"/>
    </source>
</evidence>
<dbReference type="EMBL" id="CP000812">
    <property type="protein sequence ID" value="ABV34582.1"/>
    <property type="molecule type" value="Genomic_DNA"/>
</dbReference>
<dbReference type="OrthoDB" id="37361at2"/>
<dbReference type="eggNOG" id="ENOG50337CQ">
    <property type="taxonomic scope" value="Bacteria"/>
</dbReference>
<name>A8F8U8_PSELT</name>
<proteinExistence type="predicted"/>
<evidence type="ECO:0000256" key="1">
    <source>
        <dbReference type="SAM" id="Phobius"/>
    </source>
</evidence>
<organism evidence="2 3">
    <name type="scientific">Pseudothermotoga lettingae (strain ATCC BAA-301 / DSM 14385 / NBRC 107922 / TMO)</name>
    <name type="common">Thermotoga lettingae</name>
    <dbReference type="NCBI Taxonomy" id="416591"/>
    <lineage>
        <taxon>Bacteria</taxon>
        <taxon>Thermotogati</taxon>
        <taxon>Thermotogota</taxon>
        <taxon>Thermotogae</taxon>
        <taxon>Thermotogales</taxon>
        <taxon>Thermotogaceae</taxon>
        <taxon>Pseudothermotoga</taxon>
    </lineage>
</organism>
<dbReference type="HOGENOM" id="CLU_117668_0_0_0"/>
<keyword evidence="1" id="KW-0472">Membrane</keyword>
<reference evidence="2 3" key="2">
    <citation type="journal article" date="2009" name="Proc. Natl. Acad. Sci. U.S.A.">
        <title>On the chimeric nature, thermophilic origin, and phylogenetic placement of the Thermotogales.</title>
        <authorList>
            <person name="Zhaxybayeva O."/>
            <person name="Swithers K.S."/>
            <person name="Lapierre P."/>
            <person name="Fournier G.P."/>
            <person name="Bickhart D.M."/>
            <person name="DeBoy R.T."/>
            <person name="Nelson K.E."/>
            <person name="Nesbo C.L."/>
            <person name="Doolittle W.F."/>
            <person name="Gogarten J.P."/>
            <person name="Noll K.M."/>
        </authorList>
    </citation>
    <scope>NUCLEOTIDE SEQUENCE [LARGE SCALE GENOMIC DNA]</scope>
    <source>
        <strain evidence="3">ATCC BAA-301 / DSM 14385 / NBRC 107922 / TMO</strain>
    </source>
</reference>